<comment type="caution">
    <text evidence="1">The sequence shown here is derived from an EMBL/GenBank/DDBJ whole genome shotgun (WGS) entry which is preliminary data.</text>
</comment>
<dbReference type="AlphaFoldDB" id="A0A8S9YFM9"/>
<evidence type="ECO:0000313" key="2">
    <source>
        <dbReference type="Proteomes" id="UP000822476"/>
    </source>
</evidence>
<keyword evidence="2" id="KW-1185">Reference proteome</keyword>
<dbReference type="Proteomes" id="UP000822476">
    <property type="component" value="Unassembled WGS sequence"/>
</dbReference>
<accession>A0A8S9YFM9</accession>
<name>A0A8S9YFM9_9TREM</name>
<evidence type="ECO:0000313" key="1">
    <source>
        <dbReference type="EMBL" id="KAF7241978.1"/>
    </source>
</evidence>
<dbReference type="EMBL" id="JTDE01006760">
    <property type="protein sequence ID" value="KAF7241978.1"/>
    <property type="molecule type" value="Genomic_DNA"/>
</dbReference>
<sequence length="100" mass="11021">MESVDDDAGDGDIVCSVAREEEEEEQYTGPMRDIDINTFLLIEDEENGETMQGVVDGAYAVAGTSDDPNKLNGIDVDEQLFDQCDLEGLEDEIEELELEA</sequence>
<proteinExistence type="predicted"/>
<reference evidence="1" key="1">
    <citation type="submission" date="2019-07" db="EMBL/GenBank/DDBJ databases">
        <title>Annotation for the trematode Paragonimus miyazaki's.</title>
        <authorList>
            <person name="Choi Y.-J."/>
        </authorList>
    </citation>
    <scope>NUCLEOTIDE SEQUENCE</scope>
    <source>
        <strain evidence="1">Japan</strain>
    </source>
</reference>
<gene>
    <name evidence="1" type="ORF">EG68_10613</name>
</gene>
<protein>
    <submittedName>
        <fullName evidence="1">Uncharacterized protein</fullName>
    </submittedName>
</protein>
<organism evidence="1 2">
    <name type="scientific">Paragonimus skrjabini miyazakii</name>
    <dbReference type="NCBI Taxonomy" id="59628"/>
    <lineage>
        <taxon>Eukaryota</taxon>
        <taxon>Metazoa</taxon>
        <taxon>Spiralia</taxon>
        <taxon>Lophotrochozoa</taxon>
        <taxon>Platyhelminthes</taxon>
        <taxon>Trematoda</taxon>
        <taxon>Digenea</taxon>
        <taxon>Plagiorchiida</taxon>
        <taxon>Troglotremata</taxon>
        <taxon>Troglotrematidae</taxon>
        <taxon>Paragonimus</taxon>
    </lineage>
</organism>